<organism evidence="2 3">
    <name type="scientific">Brevibacterium aurantiacum</name>
    <dbReference type="NCBI Taxonomy" id="273384"/>
    <lineage>
        <taxon>Bacteria</taxon>
        <taxon>Bacillati</taxon>
        <taxon>Actinomycetota</taxon>
        <taxon>Actinomycetes</taxon>
        <taxon>Micrococcales</taxon>
        <taxon>Brevibacteriaceae</taxon>
        <taxon>Brevibacterium</taxon>
    </lineage>
</organism>
<dbReference type="Pfam" id="PF13340">
    <property type="entry name" value="DUF4096"/>
    <property type="match status" value="1"/>
</dbReference>
<dbReference type="AlphaFoldDB" id="A0A2A3ZCI8"/>
<protein>
    <recommendedName>
        <fullName evidence="1">Insertion element IS402-like domain-containing protein</fullName>
    </recommendedName>
</protein>
<name>A0A2A3ZCI8_BREAU</name>
<evidence type="ECO:0000313" key="3">
    <source>
        <dbReference type="Proteomes" id="UP000217720"/>
    </source>
</evidence>
<dbReference type="PANTHER" id="PTHR46637">
    <property type="entry name" value="TIS1421-TRANSPOSASE PROTEIN A"/>
    <property type="match status" value="1"/>
</dbReference>
<dbReference type="InterPro" id="IPR052909">
    <property type="entry name" value="Transposase_6_like"/>
</dbReference>
<feature type="domain" description="Insertion element IS402-like" evidence="1">
    <location>
        <begin position="201"/>
        <end position="274"/>
    </location>
</feature>
<dbReference type="RefSeq" id="WP_096160927.1">
    <property type="nucleotide sequence ID" value="NZ_NRGO01000016.1"/>
</dbReference>
<reference evidence="2 3" key="1">
    <citation type="journal article" date="2017" name="Elife">
        <title>Extensive horizontal gene transfer in cheese-associated bacteria.</title>
        <authorList>
            <person name="Bonham K.S."/>
            <person name="Wolfe B.E."/>
            <person name="Dutton R.J."/>
        </authorList>
    </citation>
    <scope>NUCLEOTIDE SEQUENCE [LARGE SCALE GENOMIC DNA]</scope>
    <source>
        <strain evidence="2 3">900_6</strain>
    </source>
</reference>
<gene>
    <name evidence="2" type="ORF">CIK62_14345</name>
</gene>
<dbReference type="Proteomes" id="UP000217720">
    <property type="component" value="Unassembled WGS sequence"/>
</dbReference>
<sequence length="284" mass="32540">MTTSDQPVEANAFIPQRSRKSALFDESMERRFTEAHRVMDEQIRYLTYDEYASGKPCPACERPLLDEPQPGGLLRTQTDVDADNADFRSTHKDCFGFWRIQECSTEHCHLCCPFPPISASDREKLREILLSEGPAPIATWHLKMTCDHIEMLTTRGNAPTTTNCSKCGDIRGVIAIAQSKSPPRTQSDHTTARTQLPYQPLTDERWKLIQPILGIDERTRRGRPKMDPRKAIDAILYREYTGIPWRDLPRLFGSWQSAARWHRQLKASGTWEEVLQLQARTSPS</sequence>
<proteinExistence type="predicted"/>
<dbReference type="EMBL" id="NRGO01000016">
    <property type="protein sequence ID" value="PCC49278.1"/>
    <property type="molecule type" value="Genomic_DNA"/>
</dbReference>
<dbReference type="PANTHER" id="PTHR46637:SF1">
    <property type="entry name" value="BLL5188 PROTEIN"/>
    <property type="match status" value="1"/>
</dbReference>
<evidence type="ECO:0000313" key="2">
    <source>
        <dbReference type="EMBL" id="PCC49278.1"/>
    </source>
</evidence>
<accession>A0A2A3ZCI8</accession>
<evidence type="ECO:0000259" key="1">
    <source>
        <dbReference type="Pfam" id="PF13340"/>
    </source>
</evidence>
<comment type="caution">
    <text evidence="2">The sequence shown here is derived from an EMBL/GenBank/DDBJ whole genome shotgun (WGS) entry which is preliminary data.</text>
</comment>
<dbReference type="InterPro" id="IPR025161">
    <property type="entry name" value="IS402-like_dom"/>
</dbReference>